<sequence length="58" mass="6950">MKRKREEKEAAAEKKMEIVWQTPANPPEKHDYIFRDGNFIKTTLQKQLFSKIQTTKEL</sequence>
<dbReference type="AlphaFoldDB" id="A0A9Q0PHN9"/>
<protein>
    <submittedName>
        <fullName evidence="1">Uncharacterized protein</fullName>
    </submittedName>
</protein>
<reference evidence="1" key="2">
    <citation type="journal article" date="2023" name="Int. J. Mol. Sci.">
        <title>De Novo Assembly and Annotation of 11 Diverse Shrub Willow (Salix) Genomes Reveals Novel Gene Organization in Sex-Linked Regions.</title>
        <authorList>
            <person name="Hyden B."/>
            <person name="Feng K."/>
            <person name="Yates T.B."/>
            <person name="Jawdy S."/>
            <person name="Cereghino C."/>
            <person name="Smart L.B."/>
            <person name="Muchero W."/>
        </authorList>
    </citation>
    <scope>NUCLEOTIDE SEQUENCE</scope>
    <source>
        <tissue evidence="1">Shoot tip</tissue>
    </source>
</reference>
<organism evidence="1 2">
    <name type="scientific">Salix koriyanagi</name>
    <dbReference type="NCBI Taxonomy" id="2511006"/>
    <lineage>
        <taxon>Eukaryota</taxon>
        <taxon>Viridiplantae</taxon>
        <taxon>Streptophyta</taxon>
        <taxon>Embryophyta</taxon>
        <taxon>Tracheophyta</taxon>
        <taxon>Spermatophyta</taxon>
        <taxon>Magnoliopsida</taxon>
        <taxon>eudicotyledons</taxon>
        <taxon>Gunneridae</taxon>
        <taxon>Pentapetalae</taxon>
        <taxon>rosids</taxon>
        <taxon>fabids</taxon>
        <taxon>Malpighiales</taxon>
        <taxon>Salicaceae</taxon>
        <taxon>Saliceae</taxon>
        <taxon>Salix</taxon>
    </lineage>
</organism>
<proteinExistence type="predicted"/>
<reference evidence="1" key="1">
    <citation type="submission" date="2022-11" db="EMBL/GenBank/DDBJ databases">
        <authorList>
            <person name="Hyden B.L."/>
            <person name="Feng K."/>
            <person name="Yates T."/>
            <person name="Jawdy S."/>
            <person name="Smart L.B."/>
            <person name="Muchero W."/>
        </authorList>
    </citation>
    <scope>NUCLEOTIDE SEQUENCE</scope>
    <source>
        <tissue evidence="1">Shoot tip</tissue>
    </source>
</reference>
<accession>A0A9Q0PHN9</accession>
<dbReference type="EMBL" id="JAPFFM010000019">
    <property type="protein sequence ID" value="KAJ6688418.1"/>
    <property type="molecule type" value="Genomic_DNA"/>
</dbReference>
<comment type="caution">
    <text evidence="1">The sequence shown here is derived from an EMBL/GenBank/DDBJ whole genome shotgun (WGS) entry which is preliminary data.</text>
</comment>
<name>A0A9Q0PHN9_9ROSI</name>
<gene>
    <name evidence="1" type="ORF">OIU74_017019</name>
</gene>
<dbReference type="Proteomes" id="UP001151752">
    <property type="component" value="Chromosome 15W"/>
</dbReference>
<evidence type="ECO:0000313" key="2">
    <source>
        <dbReference type="Proteomes" id="UP001151752"/>
    </source>
</evidence>
<evidence type="ECO:0000313" key="1">
    <source>
        <dbReference type="EMBL" id="KAJ6688418.1"/>
    </source>
</evidence>
<keyword evidence="2" id="KW-1185">Reference proteome</keyword>